<name>A0A6J6XPW1_9ZZZZ</name>
<reference evidence="1" key="1">
    <citation type="submission" date="2020-05" db="EMBL/GenBank/DDBJ databases">
        <authorList>
            <person name="Chiriac C."/>
            <person name="Salcher M."/>
            <person name="Ghai R."/>
            <person name="Kavagutti S V."/>
        </authorList>
    </citation>
    <scope>NUCLEOTIDE SEQUENCE</scope>
</reference>
<accession>A0A6J6XPW1</accession>
<dbReference type="EMBL" id="CAFAAI010000133">
    <property type="protein sequence ID" value="CAB4798185.1"/>
    <property type="molecule type" value="Genomic_DNA"/>
</dbReference>
<evidence type="ECO:0000313" key="1">
    <source>
        <dbReference type="EMBL" id="CAB4798185.1"/>
    </source>
</evidence>
<sequence>MITRVCLEGAHCGHNNGGIGSQARGAALDIEETLSAHVGAEACLGDEVVAAADTDLVGDDAAVAVGDVAEWASVYEHRSAFERLHQVGLERIAHDRRHGACTLQGFCSDRLARWGVANNNATEALAHVFERRAQSKDGHHFGGGSDVESGLAGDAIFGRAEADDDVAQRALIDVEHSSPRDVVEVEVEFVALVEVVVEHGREHVVRRGDGVEVAGEVQVEQLHWDDLAVAAAGRATLDAERWSHRRLANRNDALLADVLEGLTESHGGGGLSFAERRWRDGRNHHVLCFGAIGQLLHCRQLDLGQAVAVGLDQVRPDAHLGSDVEQRLQRSSLGDFKI</sequence>
<dbReference type="AlphaFoldDB" id="A0A6J6XPW1"/>
<gene>
    <name evidence="1" type="ORF">UFOPK2992_00863</name>
</gene>
<organism evidence="1">
    <name type="scientific">freshwater metagenome</name>
    <dbReference type="NCBI Taxonomy" id="449393"/>
    <lineage>
        <taxon>unclassified sequences</taxon>
        <taxon>metagenomes</taxon>
        <taxon>ecological metagenomes</taxon>
    </lineage>
</organism>
<protein>
    <submittedName>
        <fullName evidence="1">Unannotated protein</fullName>
    </submittedName>
</protein>
<proteinExistence type="predicted"/>